<accession>A0A4S8KFF0</accession>
<evidence type="ECO:0000256" key="1">
    <source>
        <dbReference type="SAM" id="MobiDB-lite"/>
    </source>
</evidence>
<protein>
    <submittedName>
        <fullName evidence="3">Uncharacterized protein</fullName>
    </submittedName>
</protein>
<keyword evidence="4" id="KW-1185">Reference proteome</keyword>
<reference evidence="3 4" key="1">
    <citation type="journal article" date="2019" name="Nat. Plants">
        <title>Genome sequencing of Musa balbisiana reveals subgenome evolution and function divergence in polyploid bananas.</title>
        <authorList>
            <person name="Yao X."/>
        </authorList>
    </citation>
    <scope>NUCLEOTIDE SEQUENCE [LARGE SCALE GENOMIC DNA]</scope>
    <source>
        <strain evidence="4">cv. DH-PKW</strain>
        <tissue evidence="3">Leaves</tissue>
    </source>
</reference>
<dbReference type="EMBL" id="PYDT01000001">
    <property type="protein sequence ID" value="THU73953.1"/>
    <property type="molecule type" value="Genomic_DNA"/>
</dbReference>
<proteinExistence type="predicted"/>
<comment type="caution">
    <text evidence="3">The sequence shown here is derived from an EMBL/GenBank/DDBJ whole genome shotgun (WGS) entry which is preliminary data.</text>
</comment>
<evidence type="ECO:0000313" key="3">
    <source>
        <dbReference type="EMBL" id="THU73953.1"/>
    </source>
</evidence>
<keyword evidence="2" id="KW-0472">Membrane</keyword>
<gene>
    <name evidence="3" type="ORF">C4D60_Mb04t28270</name>
</gene>
<feature type="region of interest" description="Disordered" evidence="1">
    <location>
        <begin position="72"/>
        <end position="98"/>
    </location>
</feature>
<sequence>MDKANPEGSRSNISCPLIIIIIIITIIPCWNIPSSITLRCRDQDAEGCRHGHLILTFPHAIATPPSLVRSPLIGRPPPMPASEKALQAFPSPASRYKL</sequence>
<organism evidence="3 4">
    <name type="scientific">Musa balbisiana</name>
    <name type="common">Banana</name>
    <dbReference type="NCBI Taxonomy" id="52838"/>
    <lineage>
        <taxon>Eukaryota</taxon>
        <taxon>Viridiplantae</taxon>
        <taxon>Streptophyta</taxon>
        <taxon>Embryophyta</taxon>
        <taxon>Tracheophyta</taxon>
        <taxon>Spermatophyta</taxon>
        <taxon>Magnoliopsida</taxon>
        <taxon>Liliopsida</taxon>
        <taxon>Zingiberales</taxon>
        <taxon>Musaceae</taxon>
        <taxon>Musa</taxon>
    </lineage>
</organism>
<name>A0A4S8KFF0_MUSBA</name>
<evidence type="ECO:0000256" key="2">
    <source>
        <dbReference type="SAM" id="Phobius"/>
    </source>
</evidence>
<dbReference type="Proteomes" id="UP000317650">
    <property type="component" value="Chromosome 4"/>
</dbReference>
<keyword evidence="2" id="KW-0812">Transmembrane</keyword>
<keyword evidence="2" id="KW-1133">Transmembrane helix</keyword>
<evidence type="ECO:0000313" key="4">
    <source>
        <dbReference type="Proteomes" id="UP000317650"/>
    </source>
</evidence>
<dbReference type="AlphaFoldDB" id="A0A4S8KFF0"/>
<feature type="transmembrane region" description="Helical" evidence="2">
    <location>
        <begin position="12"/>
        <end position="33"/>
    </location>
</feature>